<dbReference type="AlphaFoldDB" id="A0A432Y1H7"/>
<organism evidence="3 4">
    <name type="scientific">Pseudidiomarina halophila</name>
    <dbReference type="NCBI Taxonomy" id="1449799"/>
    <lineage>
        <taxon>Bacteria</taxon>
        <taxon>Pseudomonadati</taxon>
        <taxon>Pseudomonadota</taxon>
        <taxon>Gammaproteobacteria</taxon>
        <taxon>Alteromonadales</taxon>
        <taxon>Idiomarinaceae</taxon>
        <taxon>Pseudidiomarina</taxon>
    </lineage>
</organism>
<feature type="region of interest" description="Disordered" evidence="1">
    <location>
        <begin position="228"/>
        <end position="249"/>
    </location>
</feature>
<name>A0A432Y1H7_9GAMM</name>
<feature type="domain" description="Methyltransferase type 11" evidence="2">
    <location>
        <begin position="64"/>
        <end position="126"/>
    </location>
</feature>
<evidence type="ECO:0000259" key="2">
    <source>
        <dbReference type="Pfam" id="PF08241"/>
    </source>
</evidence>
<comment type="caution">
    <text evidence="3">The sequence shown here is derived from an EMBL/GenBank/DDBJ whole genome shotgun (WGS) entry which is preliminary data.</text>
</comment>
<protein>
    <recommendedName>
        <fullName evidence="2">Methyltransferase type 11 domain-containing protein</fullName>
    </recommendedName>
</protein>
<evidence type="ECO:0000313" key="4">
    <source>
        <dbReference type="Proteomes" id="UP000287198"/>
    </source>
</evidence>
<dbReference type="GO" id="GO:0008757">
    <property type="term" value="F:S-adenosylmethionine-dependent methyltransferase activity"/>
    <property type="evidence" value="ECO:0007669"/>
    <property type="project" value="InterPro"/>
</dbReference>
<dbReference type="EMBL" id="PIPW01000001">
    <property type="protein sequence ID" value="RUO54813.1"/>
    <property type="molecule type" value="Genomic_DNA"/>
</dbReference>
<evidence type="ECO:0000256" key="1">
    <source>
        <dbReference type="SAM" id="MobiDB-lite"/>
    </source>
</evidence>
<dbReference type="Pfam" id="PF08241">
    <property type="entry name" value="Methyltransf_11"/>
    <property type="match status" value="1"/>
</dbReference>
<accession>A0A432Y1H7</accession>
<feature type="compositionally biased region" description="Polar residues" evidence="1">
    <location>
        <begin position="231"/>
        <end position="249"/>
    </location>
</feature>
<dbReference type="RefSeq" id="WP_126762532.1">
    <property type="nucleotide sequence ID" value="NZ_JBHLTZ010000004.1"/>
</dbReference>
<gene>
    <name evidence="3" type="ORF">CWI69_05275</name>
</gene>
<dbReference type="InterPro" id="IPR013216">
    <property type="entry name" value="Methyltransf_11"/>
</dbReference>
<dbReference type="Proteomes" id="UP000287198">
    <property type="component" value="Unassembled WGS sequence"/>
</dbReference>
<sequence>MLKPAFREKAVKPPQHWQQLACGSWLKDQVEQQLAEECKRLYGYHFARVGCLSAELSLPQFAIAHQFSVAAALHEQVQVQAKSSDWPFAEASLDAILAVGQLEFEQDPHQVLRDLSRSLIADGKLIYVGFNPLSPNLLTSLWPGKMKQYPWSGRYFTKARLVDWLTLLNFEVTVERYFAPSFLLERWGLLQTGAERLFNVLPQCGTLYLVIAKKREFPLTRITARQKQRQLRPNLQSAPLANQTQPKEY</sequence>
<reference evidence="4" key="1">
    <citation type="journal article" date="2018" name="Front. Microbiol.">
        <title>Genome-Based Analysis Reveals the Taxonomy and Diversity of the Family Idiomarinaceae.</title>
        <authorList>
            <person name="Liu Y."/>
            <person name="Lai Q."/>
            <person name="Shao Z."/>
        </authorList>
    </citation>
    <scope>NUCLEOTIDE SEQUENCE [LARGE SCALE GENOMIC DNA]</scope>
    <source>
        <strain evidence="4">BH195</strain>
    </source>
</reference>
<dbReference type="SUPFAM" id="SSF53335">
    <property type="entry name" value="S-adenosyl-L-methionine-dependent methyltransferases"/>
    <property type="match status" value="1"/>
</dbReference>
<keyword evidence="4" id="KW-1185">Reference proteome</keyword>
<dbReference type="Gene3D" id="3.40.50.150">
    <property type="entry name" value="Vaccinia Virus protein VP39"/>
    <property type="match status" value="1"/>
</dbReference>
<dbReference type="InterPro" id="IPR029063">
    <property type="entry name" value="SAM-dependent_MTases_sf"/>
</dbReference>
<evidence type="ECO:0000313" key="3">
    <source>
        <dbReference type="EMBL" id="RUO54813.1"/>
    </source>
</evidence>
<proteinExistence type="predicted"/>
<dbReference type="OrthoDB" id="6191410at2"/>